<comment type="caution">
    <text evidence="1">The sequence shown here is derived from an EMBL/GenBank/DDBJ whole genome shotgun (WGS) entry which is preliminary data.</text>
</comment>
<reference evidence="1 2" key="1">
    <citation type="submission" date="2024-03" db="EMBL/GenBank/DDBJ databases">
        <title>Sequence of Lycoming College Course Isolates.</title>
        <authorList>
            <person name="Plotts O."/>
            <person name="Newman J."/>
        </authorList>
    </citation>
    <scope>NUCLEOTIDE SEQUENCE [LARGE SCALE GENOMIC DNA]</scope>
    <source>
        <strain evidence="1 2">CJB-3</strain>
    </source>
</reference>
<sequence>MSKINYNPALRAQYQYLFDTCIIKSEKYVTVDAVISKILTGKNRYETVGFPLNIPWYFIGIIHYMEGSCNFKTHLHNGDPLTAKTIHVPAGRPVGGSAPYTWEFSAQDALKLKKLEQWPDWDIAGILYKLEQYNGFGYRNLEHPIPSPYLWSFSNHYDKGKYVSDGHYDPNAVSAQCGAAVILRRFIERQLITGIIDRISLTRQLGQEVIFSPSKYATKAEQLQRWLVKLGAIIKIDGKAGPFTSDAYKNITGEYLSGDPR</sequence>
<gene>
    <name evidence="1" type="ORF">WAE58_08485</name>
</gene>
<name>A0ABU8NLA3_9SPHI</name>
<evidence type="ECO:0008006" key="3">
    <source>
        <dbReference type="Google" id="ProtNLM"/>
    </source>
</evidence>
<dbReference type="Proteomes" id="UP001378956">
    <property type="component" value="Unassembled WGS sequence"/>
</dbReference>
<dbReference type="RefSeq" id="WP_288879267.1">
    <property type="nucleotide sequence ID" value="NZ_CBFGNQ010000002.1"/>
</dbReference>
<keyword evidence="2" id="KW-1185">Reference proteome</keyword>
<proteinExistence type="predicted"/>
<protein>
    <recommendedName>
        <fullName evidence="3">Peptidoglycan binding protein</fullName>
    </recommendedName>
</protein>
<accession>A0ABU8NLA3</accession>
<evidence type="ECO:0000313" key="2">
    <source>
        <dbReference type="Proteomes" id="UP001378956"/>
    </source>
</evidence>
<evidence type="ECO:0000313" key="1">
    <source>
        <dbReference type="EMBL" id="MEJ2902461.1"/>
    </source>
</evidence>
<dbReference type="EMBL" id="JBBEUB010000002">
    <property type="protein sequence ID" value="MEJ2902461.1"/>
    <property type="molecule type" value="Genomic_DNA"/>
</dbReference>
<organism evidence="1 2">
    <name type="scientific">Pedobacter panaciterrae</name>
    <dbReference type="NCBI Taxonomy" id="363849"/>
    <lineage>
        <taxon>Bacteria</taxon>
        <taxon>Pseudomonadati</taxon>
        <taxon>Bacteroidota</taxon>
        <taxon>Sphingobacteriia</taxon>
        <taxon>Sphingobacteriales</taxon>
        <taxon>Sphingobacteriaceae</taxon>
        <taxon>Pedobacter</taxon>
    </lineage>
</organism>